<dbReference type="Proteomes" id="UP000323188">
    <property type="component" value="Unassembled WGS sequence"/>
</dbReference>
<evidence type="ECO:0008006" key="4">
    <source>
        <dbReference type="Google" id="ProtNLM"/>
    </source>
</evidence>
<dbReference type="AlphaFoldDB" id="A0A5B2TYU1"/>
<accession>A0A5B2TYU1</accession>
<gene>
    <name evidence="2" type="ORF">F0361_05225</name>
</gene>
<organism evidence="2 3">
    <name type="scientific">Maribacter flavus</name>
    <dbReference type="NCBI Taxonomy" id="1658664"/>
    <lineage>
        <taxon>Bacteria</taxon>
        <taxon>Pseudomonadati</taxon>
        <taxon>Bacteroidota</taxon>
        <taxon>Flavobacteriia</taxon>
        <taxon>Flavobacteriales</taxon>
        <taxon>Flavobacteriaceae</taxon>
        <taxon>Maribacter</taxon>
    </lineage>
</organism>
<comment type="caution">
    <text evidence="2">The sequence shown here is derived from an EMBL/GenBank/DDBJ whole genome shotgun (WGS) entry which is preliminary data.</text>
</comment>
<keyword evidence="1" id="KW-0732">Signal</keyword>
<dbReference type="PROSITE" id="PS51257">
    <property type="entry name" value="PROKAR_LIPOPROTEIN"/>
    <property type="match status" value="1"/>
</dbReference>
<dbReference type="RefSeq" id="WP_138256397.1">
    <property type="nucleotide sequence ID" value="NZ_VUOE01000001.1"/>
</dbReference>
<name>A0A5B2TYU1_9FLAO</name>
<feature type="chain" id="PRO_5022861498" description="YtkA-like domain-containing protein" evidence="1">
    <location>
        <begin position="22"/>
        <end position="283"/>
    </location>
</feature>
<reference evidence="2 3" key="1">
    <citation type="submission" date="2019-09" db="EMBL/GenBank/DDBJ databases">
        <authorList>
            <person name="Khan S.A."/>
            <person name="Jeon C.O."/>
            <person name="Chun B.H."/>
            <person name="Jeong S.E."/>
        </authorList>
    </citation>
    <scope>NUCLEOTIDE SEQUENCE [LARGE SCALE GENOMIC DNA]</scope>
    <source>
        <strain evidence="2 3">KCTC 42508</strain>
    </source>
</reference>
<evidence type="ECO:0000313" key="2">
    <source>
        <dbReference type="EMBL" id="KAA2219015.1"/>
    </source>
</evidence>
<evidence type="ECO:0000256" key="1">
    <source>
        <dbReference type="SAM" id="SignalP"/>
    </source>
</evidence>
<protein>
    <recommendedName>
        <fullName evidence="4">YtkA-like domain-containing protein</fullName>
    </recommendedName>
</protein>
<proteinExistence type="predicted"/>
<sequence>MKTIKSIFTSLLLISTLISCTEDNDEPMVETNPLESYNLLTAIDANGHTLEVYSEQNQYTIGYNELYFRIKDNVEGSYIENANLSMTPIMNMEMMSHSCPKSAITKTEDSSVYKGYSIFQMPGNATEYWDLNLEYTIAGQTYNLSERIEVIAPADGKKRVNVFTGTDETRYVLAMMPMTPDVMVNDFSALLFKMETMMNFPAVEEYTIEIDPRMPGMGNHSSPSNEDLTFDTAAKMYKGKLSLTMTGYWKINLKVKNALGEVLKGEDVTEENEASSLYFELEF</sequence>
<feature type="signal peptide" evidence="1">
    <location>
        <begin position="1"/>
        <end position="21"/>
    </location>
</feature>
<evidence type="ECO:0000313" key="3">
    <source>
        <dbReference type="Proteomes" id="UP000323188"/>
    </source>
</evidence>
<dbReference type="EMBL" id="VUOE01000001">
    <property type="protein sequence ID" value="KAA2219015.1"/>
    <property type="molecule type" value="Genomic_DNA"/>
</dbReference>